<dbReference type="PROSITE" id="PS51186">
    <property type="entry name" value="GNAT"/>
    <property type="match status" value="1"/>
</dbReference>
<evidence type="ECO:0000313" key="11">
    <source>
        <dbReference type="Proteomes" id="UP000177230"/>
    </source>
</evidence>
<evidence type="ECO:0000313" key="10">
    <source>
        <dbReference type="EMBL" id="OGF12148.1"/>
    </source>
</evidence>
<protein>
    <recommendedName>
        <fullName evidence="3">Aminoglycoside N(6')-acetyltransferase type 1</fullName>
        <ecNumber evidence="2">2.3.1.82</ecNumber>
    </recommendedName>
    <alternativeName>
        <fullName evidence="7">Aminoglycoside resistance protein</fullName>
    </alternativeName>
</protein>
<evidence type="ECO:0000256" key="4">
    <source>
        <dbReference type="ARBA" id="ARBA00022679"/>
    </source>
</evidence>
<dbReference type="Pfam" id="PF00583">
    <property type="entry name" value="Acetyltransf_1"/>
    <property type="match status" value="1"/>
</dbReference>
<dbReference type="PANTHER" id="PTHR43072">
    <property type="entry name" value="N-ACETYLTRANSFERASE"/>
    <property type="match status" value="1"/>
</dbReference>
<evidence type="ECO:0000256" key="7">
    <source>
        <dbReference type="ARBA" id="ARBA00029660"/>
    </source>
</evidence>
<dbReference type="Proteomes" id="UP000177230">
    <property type="component" value="Unassembled WGS sequence"/>
</dbReference>
<dbReference type="EC" id="2.3.1.82" evidence="2"/>
<dbReference type="SUPFAM" id="SSF55729">
    <property type="entry name" value="Acyl-CoA N-acyltransferases (Nat)"/>
    <property type="match status" value="1"/>
</dbReference>
<evidence type="ECO:0000256" key="5">
    <source>
        <dbReference type="ARBA" id="ARBA00023251"/>
    </source>
</evidence>
<dbReference type="EMBL" id="MFFM01000034">
    <property type="protein sequence ID" value="OGF12148.1"/>
    <property type="molecule type" value="Genomic_DNA"/>
</dbReference>
<evidence type="ECO:0000256" key="2">
    <source>
        <dbReference type="ARBA" id="ARBA00012888"/>
    </source>
</evidence>
<keyword evidence="4" id="KW-0808">Transferase</keyword>
<evidence type="ECO:0000256" key="1">
    <source>
        <dbReference type="ARBA" id="ARBA00011738"/>
    </source>
</evidence>
<proteinExistence type="predicted"/>
<dbReference type="InterPro" id="IPR000182">
    <property type="entry name" value="GNAT_dom"/>
</dbReference>
<evidence type="ECO:0000256" key="6">
    <source>
        <dbReference type="ARBA" id="ARBA00023315"/>
    </source>
</evidence>
<gene>
    <name evidence="10" type="ORF">A2024_03955</name>
</gene>
<dbReference type="AlphaFoldDB" id="A0A1F5RCR1"/>
<dbReference type="GO" id="GO:0046677">
    <property type="term" value="P:response to antibiotic"/>
    <property type="evidence" value="ECO:0007669"/>
    <property type="project" value="UniProtKB-KW"/>
</dbReference>
<feature type="domain" description="N-acetyltransferase" evidence="9">
    <location>
        <begin position="7"/>
        <end position="158"/>
    </location>
</feature>
<dbReference type="GO" id="GO:0047663">
    <property type="term" value="F:aminoglycoside 6'-N-acetyltransferase activity"/>
    <property type="evidence" value="ECO:0007669"/>
    <property type="project" value="UniProtKB-EC"/>
</dbReference>
<dbReference type="InterPro" id="IPR024170">
    <property type="entry name" value="Aminoglycoside_N6-AcTrfrase"/>
</dbReference>
<comment type="caution">
    <text evidence="10">The sequence shown here is derived from an EMBL/GenBank/DDBJ whole genome shotgun (WGS) entry which is preliminary data.</text>
</comment>
<dbReference type="Gene3D" id="3.40.630.30">
    <property type="match status" value="1"/>
</dbReference>
<keyword evidence="6" id="KW-0012">Acyltransferase</keyword>
<evidence type="ECO:0000256" key="3">
    <source>
        <dbReference type="ARBA" id="ARBA00017677"/>
    </source>
</evidence>
<accession>A0A1F5RCR1</accession>
<comment type="catalytic activity">
    <reaction evidence="8">
        <text>kanamycin B + acetyl-CoA = N(6')-acetylkanamycin B + CoA + H(+)</text>
        <dbReference type="Rhea" id="RHEA:16449"/>
        <dbReference type="ChEBI" id="CHEBI:15378"/>
        <dbReference type="ChEBI" id="CHEBI:57287"/>
        <dbReference type="ChEBI" id="CHEBI:57288"/>
        <dbReference type="ChEBI" id="CHEBI:58390"/>
        <dbReference type="ChEBI" id="CHEBI:58549"/>
        <dbReference type="EC" id="2.3.1.82"/>
    </reaction>
</comment>
<dbReference type="PIRSF" id="PIRSF000452">
    <property type="entry name" value="6-N-acetyltransf"/>
    <property type="match status" value="1"/>
</dbReference>
<dbReference type="InterPro" id="IPR016181">
    <property type="entry name" value="Acyl_CoA_acyltransferase"/>
</dbReference>
<reference evidence="10 11" key="1">
    <citation type="journal article" date="2016" name="Nat. Commun.">
        <title>Thousands of microbial genomes shed light on interconnected biogeochemical processes in an aquifer system.</title>
        <authorList>
            <person name="Anantharaman K."/>
            <person name="Brown C.T."/>
            <person name="Hug L.A."/>
            <person name="Sharon I."/>
            <person name="Castelle C.J."/>
            <person name="Probst A.J."/>
            <person name="Thomas B.C."/>
            <person name="Singh A."/>
            <person name="Wilkins M.J."/>
            <person name="Karaoz U."/>
            <person name="Brodie E.L."/>
            <person name="Williams K.H."/>
            <person name="Hubbard S.S."/>
            <person name="Banfield J.F."/>
        </authorList>
    </citation>
    <scope>NUCLEOTIDE SEQUENCE [LARGE SCALE GENOMIC DNA]</scope>
</reference>
<comment type="subunit">
    <text evidence="1">Homodimer.</text>
</comment>
<keyword evidence="5" id="KW-0046">Antibiotic resistance</keyword>
<dbReference type="CDD" id="cd04301">
    <property type="entry name" value="NAT_SF"/>
    <property type="match status" value="1"/>
</dbReference>
<name>A0A1F5RCR1_9BACT</name>
<organism evidence="10 11">
    <name type="scientific">Candidatus Edwardsbacteria bacterium GWF2_54_11</name>
    <dbReference type="NCBI Taxonomy" id="1817851"/>
    <lineage>
        <taxon>Bacteria</taxon>
        <taxon>Candidatus Edwardsiibacteriota</taxon>
    </lineage>
</organism>
<evidence type="ECO:0000256" key="8">
    <source>
        <dbReference type="ARBA" id="ARBA00048923"/>
    </source>
</evidence>
<evidence type="ECO:0000259" key="9">
    <source>
        <dbReference type="PROSITE" id="PS51186"/>
    </source>
</evidence>
<sequence length="158" mass="18202">MRTKPNIIIRLARKTNLNDWLFMRRALWPDCPPKKHREEMAQILADGKDQPAWVAESLSGEIIGFLEVSVRNYADGVGRQDVGYLEGWYVKPKYRKQGVGRALVKTAEEWAVRSGFSHMGSDTWVGNRGSYRAHRAMGYQDVGRDVHFVKKLNIKNKR</sequence>